<sequence length="565" mass="59978">MLCLGAVVSAAQPASMFIPPFRILPTYLGKRSAGGAAADINPGVKLELELDPAGWLRQKLERHCDKVSPTRGFAEGTRDLGGGQGIRFVTSTLSQQDSGRAASQRRGLAALSTGPRYPVGTLIRTRTRAFPCPGTYRAWSSASPPTKAIGGSRNPTIRAGRGVSSQVVCGVRVPVAKPAGGGGCQPAASSSWPPRRGFMFSAIEQAPCRFDLSWYDLVREQATRSPPPRSLGFGIQVQHNHRVSSGAGCSSVSCVNRCLAGLPGTSLSSTFQSVIMSPSQITAPPASQPSLRTLFPHGGQPTHGSRLFPPFPSQSHTLFALLGWVACVCDIVLPPPLVVVVVLFPSLPPRGSFLATSPPRRHINSTPLLLLSALSPNLGSLPAPPNLSHLIACAVSTRARYLTLPRRLSSCSAVILRSDEARAPSLCLSSSLHDSAPPPPIWKHPARPRRFGESRTPHFVSPRLPPRFDSGQHSTSTSIAPTTRGLCLPGHASPYTRHALPSALAFPPPPLHITPPFVSPPAPWTDAASRPVRSDWVRRRRSQRSALITRSVTEGGSPKGSDVTG</sequence>
<name>A0ABR0CCX4_PURLI</name>
<evidence type="ECO:0000313" key="3">
    <source>
        <dbReference type="Proteomes" id="UP001287286"/>
    </source>
</evidence>
<feature type="region of interest" description="Disordered" evidence="1">
    <location>
        <begin position="519"/>
        <end position="565"/>
    </location>
</feature>
<feature type="region of interest" description="Disordered" evidence="1">
    <location>
        <begin position="438"/>
        <end position="485"/>
    </location>
</feature>
<dbReference type="EMBL" id="JAWRVI010000004">
    <property type="protein sequence ID" value="KAK4094080.1"/>
    <property type="molecule type" value="Genomic_DNA"/>
</dbReference>
<feature type="compositionally biased region" description="Polar residues" evidence="1">
    <location>
        <begin position="471"/>
        <end position="481"/>
    </location>
</feature>
<reference evidence="2 3" key="1">
    <citation type="journal article" date="2024" name="Microbiol. Resour. Announc.">
        <title>Genome annotations for the ascomycete fungi Trichoderma harzianum, Trichoderma aggressivum, and Purpureocillium lilacinum.</title>
        <authorList>
            <person name="Beijen E.P.W."/>
            <person name="Ohm R.A."/>
        </authorList>
    </citation>
    <scope>NUCLEOTIDE SEQUENCE [LARGE SCALE GENOMIC DNA]</scope>
    <source>
        <strain evidence="2 3">CBS 150709</strain>
    </source>
</reference>
<evidence type="ECO:0000256" key="1">
    <source>
        <dbReference type="SAM" id="MobiDB-lite"/>
    </source>
</evidence>
<evidence type="ECO:0000313" key="2">
    <source>
        <dbReference type="EMBL" id="KAK4094080.1"/>
    </source>
</evidence>
<gene>
    <name evidence="2" type="ORF">Purlil1_1571</name>
</gene>
<organism evidence="2 3">
    <name type="scientific">Purpureocillium lilacinum</name>
    <name type="common">Paecilomyces lilacinus</name>
    <dbReference type="NCBI Taxonomy" id="33203"/>
    <lineage>
        <taxon>Eukaryota</taxon>
        <taxon>Fungi</taxon>
        <taxon>Dikarya</taxon>
        <taxon>Ascomycota</taxon>
        <taxon>Pezizomycotina</taxon>
        <taxon>Sordariomycetes</taxon>
        <taxon>Hypocreomycetidae</taxon>
        <taxon>Hypocreales</taxon>
        <taxon>Ophiocordycipitaceae</taxon>
        <taxon>Purpureocillium</taxon>
    </lineage>
</organism>
<accession>A0ABR0CCX4</accession>
<proteinExistence type="predicted"/>
<protein>
    <submittedName>
        <fullName evidence="2">Uncharacterized protein</fullName>
    </submittedName>
</protein>
<comment type="caution">
    <text evidence="2">The sequence shown here is derived from an EMBL/GenBank/DDBJ whole genome shotgun (WGS) entry which is preliminary data.</text>
</comment>
<keyword evidence="3" id="KW-1185">Reference proteome</keyword>
<dbReference type="Proteomes" id="UP001287286">
    <property type="component" value="Unassembled WGS sequence"/>
</dbReference>